<sequence>MVKFGVRVASAALLVAGAAAGVHLGDMRDVPRTQSAAAVEDALLKDRHNRNIAARAYRAQAEAQAAVKAAGQVKVAAGQARALEQKRKDKVAEQAKPTGSVPYTGKIPESCGEFKGNRATGCALMLKKGFAIAEFGCLDRLWDHESGWNHLAENPNSGAYGIPQAFPGTKMASAGADWRINAATQITWGLGYIKGRYKSPCGAWTYWQNHHSY</sequence>
<proteinExistence type="predicted"/>
<dbReference type="Gene3D" id="1.10.530.10">
    <property type="match status" value="1"/>
</dbReference>
<gene>
    <name evidence="2" type="ORF">I4J89_26280</name>
</gene>
<dbReference type="SUPFAM" id="SSF53955">
    <property type="entry name" value="Lysozyme-like"/>
    <property type="match status" value="1"/>
</dbReference>
<dbReference type="RefSeq" id="WP_196416751.1">
    <property type="nucleotide sequence ID" value="NZ_JADQTO010000013.1"/>
</dbReference>
<keyword evidence="3" id="KW-1185">Reference proteome</keyword>
<feature type="chain" id="PRO_5038976198" evidence="1">
    <location>
        <begin position="25"/>
        <end position="213"/>
    </location>
</feature>
<feature type="signal peptide" evidence="1">
    <location>
        <begin position="1"/>
        <end position="24"/>
    </location>
</feature>
<keyword evidence="1" id="KW-0732">Signal</keyword>
<dbReference type="EMBL" id="JADQTO010000013">
    <property type="protein sequence ID" value="MBG0564963.1"/>
    <property type="molecule type" value="Genomic_DNA"/>
</dbReference>
<dbReference type="Proteomes" id="UP000598146">
    <property type="component" value="Unassembled WGS sequence"/>
</dbReference>
<dbReference type="InterPro" id="IPR023346">
    <property type="entry name" value="Lysozyme-like_dom_sf"/>
</dbReference>
<evidence type="ECO:0000256" key="1">
    <source>
        <dbReference type="SAM" id="SignalP"/>
    </source>
</evidence>
<organism evidence="2 3">
    <name type="scientific">Actinoplanes aureus</name>
    <dbReference type="NCBI Taxonomy" id="2792083"/>
    <lineage>
        <taxon>Bacteria</taxon>
        <taxon>Bacillati</taxon>
        <taxon>Actinomycetota</taxon>
        <taxon>Actinomycetes</taxon>
        <taxon>Micromonosporales</taxon>
        <taxon>Micromonosporaceae</taxon>
        <taxon>Actinoplanes</taxon>
    </lineage>
</organism>
<reference evidence="2" key="1">
    <citation type="submission" date="2020-11" db="EMBL/GenBank/DDBJ databases">
        <title>Isolation and identification of active actinomycetes.</title>
        <authorList>
            <person name="Sun X."/>
        </authorList>
    </citation>
    <scope>NUCLEOTIDE SEQUENCE</scope>
    <source>
        <strain evidence="2">NEAU-A11</strain>
    </source>
</reference>
<protein>
    <submittedName>
        <fullName evidence="2">Lytic transglycosylase domain-containing protein</fullName>
    </submittedName>
</protein>
<dbReference type="AlphaFoldDB" id="A0A931CEY1"/>
<accession>A0A931CEY1</accession>
<evidence type="ECO:0000313" key="2">
    <source>
        <dbReference type="EMBL" id="MBG0564963.1"/>
    </source>
</evidence>
<name>A0A931CEY1_9ACTN</name>
<evidence type="ECO:0000313" key="3">
    <source>
        <dbReference type="Proteomes" id="UP000598146"/>
    </source>
</evidence>
<comment type="caution">
    <text evidence="2">The sequence shown here is derived from an EMBL/GenBank/DDBJ whole genome shotgun (WGS) entry which is preliminary data.</text>
</comment>